<comment type="caution">
    <text evidence="2">The sequence shown here is derived from an EMBL/GenBank/DDBJ whole genome shotgun (WGS) entry which is preliminary data.</text>
</comment>
<name>A0A5B6U7L3_9ROSI</name>
<proteinExistence type="predicted"/>
<feature type="compositionally biased region" description="Basic and acidic residues" evidence="1">
    <location>
        <begin position="164"/>
        <end position="184"/>
    </location>
</feature>
<dbReference type="AlphaFoldDB" id="A0A5B6U7L3"/>
<organism evidence="2 3">
    <name type="scientific">Gossypium australe</name>
    <dbReference type="NCBI Taxonomy" id="47621"/>
    <lineage>
        <taxon>Eukaryota</taxon>
        <taxon>Viridiplantae</taxon>
        <taxon>Streptophyta</taxon>
        <taxon>Embryophyta</taxon>
        <taxon>Tracheophyta</taxon>
        <taxon>Spermatophyta</taxon>
        <taxon>Magnoliopsida</taxon>
        <taxon>eudicotyledons</taxon>
        <taxon>Gunneridae</taxon>
        <taxon>Pentapetalae</taxon>
        <taxon>rosids</taxon>
        <taxon>malvids</taxon>
        <taxon>Malvales</taxon>
        <taxon>Malvaceae</taxon>
        <taxon>Malvoideae</taxon>
        <taxon>Gossypium</taxon>
    </lineage>
</organism>
<dbReference type="EMBL" id="SMMG02000027">
    <property type="protein sequence ID" value="KAA3452444.1"/>
    <property type="molecule type" value="Genomic_DNA"/>
</dbReference>
<accession>A0A5B6U7L3</accession>
<evidence type="ECO:0000313" key="3">
    <source>
        <dbReference type="Proteomes" id="UP000325315"/>
    </source>
</evidence>
<dbReference type="OrthoDB" id="970874at2759"/>
<evidence type="ECO:0000313" key="2">
    <source>
        <dbReference type="EMBL" id="KAA3452444.1"/>
    </source>
</evidence>
<gene>
    <name evidence="2" type="ORF">EPI10_034392</name>
</gene>
<protein>
    <submittedName>
        <fullName evidence="2">Prostatic spermine-binding protein-like</fullName>
    </submittedName>
</protein>
<reference evidence="3" key="1">
    <citation type="journal article" date="2019" name="Plant Biotechnol. J.">
        <title>Genome sequencing of the Australian wild diploid species Gossypium australe highlights disease resistance and delayed gland morphogenesis.</title>
        <authorList>
            <person name="Cai Y."/>
            <person name="Cai X."/>
            <person name="Wang Q."/>
            <person name="Wang P."/>
            <person name="Zhang Y."/>
            <person name="Cai C."/>
            <person name="Xu Y."/>
            <person name="Wang K."/>
            <person name="Zhou Z."/>
            <person name="Wang C."/>
            <person name="Geng S."/>
            <person name="Li B."/>
            <person name="Dong Q."/>
            <person name="Hou Y."/>
            <person name="Wang H."/>
            <person name="Ai P."/>
            <person name="Liu Z."/>
            <person name="Yi F."/>
            <person name="Sun M."/>
            <person name="An G."/>
            <person name="Cheng J."/>
            <person name="Zhang Y."/>
            <person name="Shi Q."/>
            <person name="Xie Y."/>
            <person name="Shi X."/>
            <person name="Chang Y."/>
            <person name="Huang F."/>
            <person name="Chen Y."/>
            <person name="Hong S."/>
            <person name="Mi L."/>
            <person name="Sun Q."/>
            <person name="Zhang L."/>
            <person name="Zhou B."/>
            <person name="Peng R."/>
            <person name="Zhang X."/>
            <person name="Liu F."/>
        </authorList>
    </citation>
    <scope>NUCLEOTIDE SEQUENCE [LARGE SCALE GENOMIC DNA]</scope>
    <source>
        <strain evidence="3">cv. PA1801</strain>
    </source>
</reference>
<feature type="region of interest" description="Disordered" evidence="1">
    <location>
        <begin position="146"/>
        <end position="238"/>
    </location>
</feature>
<dbReference type="Proteomes" id="UP000325315">
    <property type="component" value="Unassembled WGS sequence"/>
</dbReference>
<sequence>MATTISTSPSERAIHVSIGDKVELWVELCGTTRGAGRHYATIRSTLGNFVRRGNNDHPSSSVGPDTIAQRVCHWFRPKKRRLYLRNISVNSLHLSLYIFPITEVPRTLHLDADVNINPNVELDANTCIVIRNRLLVEWRIHDGRLDSSTEESDEDEGKEEEEYKDQVQNEHEHEEEDQDKHNDDSGNGDEQEGEGDSDDDVDGGNEEVYKPTSPVMRRNPPRKRCPLPYGTHSPPRCN</sequence>
<evidence type="ECO:0000256" key="1">
    <source>
        <dbReference type="SAM" id="MobiDB-lite"/>
    </source>
</evidence>
<keyword evidence="3" id="KW-1185">Reference proteome</keyword>
<feature type="compositionally biased region" description="Acidic residues" evidence="1">
    <location>
        <begin position="186"/>
        <end position="205"/>
    </location>
</feature>
<feature type="compositionally biased region" description="Acidic residues" evidence="1">
    <location>
        <begin position="148"/>
        <end position="163"/>
    </location>
</feature>